<evidence type="ECO:0000256" key="14">
    <source>
        <dbReference type="ARBA" id="ARBA00023264"/>
    </source>
</evidence>
<evidence type="ECO:0000313" key="20">
    <source>
        <dbReference type="EMBL" id="AEE15113.1"/>
    </source>
</evidence>
<comment type="cofactor">
    <cofactor evidence="18">
        <name>Mg(2+)</name>
        <dbReference type="ChEBI" id="CHEBI:18420"/>
    </cofactor>
    <text evidence="18">Mn(2+), Zn(2+), Cd(2+) and Co(2+) support activity to lesser extents.</text>
</comment>
<gene>
    <name evidence="20" type="ORF">Thena_1501</name>
</gene>
<keyword evidence="6 19" id="KW-0812">Transmembrane</keyword>
<feature type="active site" description="Proton acceptor" evidence="15">
    <location>
        <position position="66"/>
    </location>
</feature>
<dbReference type="AlphaFoldDB" id="M1E8D4"/>
<dbReference type="EMBL" id="CP002690">
    <property type="protein sequence ID" value="AEE15113.1"/>
    <property type="molecule type" value="Genomic_DNA"/>
</dbReference>
<sequence>MKRSHNIYKSFYFAIMGLLIAFKEERNLKIQLTMFFLLLAIGLILRFKPIEWIIVLLSSSIVIVSEIINSVVERIMDYINPEFDDRVKIIKDMSASFVLIACLFSVIIFLILIFNRFFPYIFGLNNSFKDIKLT</sequence>
<evidence type="ECO:0000256" key="10">
    <source>
        <dbReference type="ARBA" id="ARBA00022989"/>
    </source>
</evidence>
<keyword evidence="18" id="KW-0479">Metal-binding</keyword>
<evidence type="ECO:0000256" key="12">
    <source>
        <dbReference type="ARBA" id="ARBA00023136"/>
    </source>
</evidence>
<keyword evidence="14" id="KW-1208">Phospholipid metabolism</keyword>
<keyword evidence="7 17" id="KW-0547">Nucleotide-binding</keyword>
<dbReference type="KEGG" id="tnr:Thena_1501"/>
<feature type="binding site" evidence="18">
    <location>
        <position position="73"/>
    </location>
    <ligand>
        <name>a divalent metal cation</name>
        <dbReference type="ChEBI" id="CHEBI:60240"/>
    </ligand>
</feature>
<evidence type="ECO:0000256" key="8">
    <source>
        <dbReference type="ARBA" id="ARBA00022777"/>
    </source>
</evidence>
<dbReference type="GO" id="GO:0008654">
    <property type="term" value="P:phospholipid biosynthetic process"/>
    <property type="evidence" value="ECO:0007669"/>
    <property type="project" value="UniProtKB-KW"/>
</dbReference>
<dbReference type="CDD" id="cd14263">
    <property type="entry name" value="DAGK_IM_like"/>
    <property type="match status" value="1"/>
</dbReference>
<organism evidence="20 21">
    <name type="scientific">Thermodesulfobium narugense DSM 14796</name>
    <dbReference type="NCBI Taxonomy" id="747365"/>
    <lineage>
        <taxon>Bacteria</taxon>
        <taxon>Pseudomonadati</taxon>
        <taxon>Thermodesulfobiota</taxon>
        <taxon>Thermodesulfobiia</taxon>
        <taxon>Thermodesulfobiales</taxon>
        <taxon>Thermodesulfobiaceae</taxon>
        <taxon>Thermodesulfobium</taxon>
    </lineage>
</organism>
<evidence type="ECO:0000256" key="3">
    <source>
        <dbReference type="ARBA" id="ARBA00022475"/>
    </source>
</evidence>
<dbReference type="Proteomes" id="UP000011765">
    <property type="component" value="Chromosome"/>
</dbReference>
<dbReference type="eggNOG" id="COG0818">
    <property type="taxonomic scope" value="Bacteria"/>
</dbReference>
<reference evidence="20 21" key="1">
    <citation type="submission" date="2011-04" db="EMBL/GenBank/DDBJ databases">
        <title>The complete genome of Thermodesulfobium narugense DSM 14796.</title>
        <authorList>
            <consortium name="US DOE Joint Genome Institute (JGI-PGF)"/>
            <person name="Lucas S."/>
            <person name="Han J."/>
            <person name="Lapidus A."/>
            <person name="Bruce D."/>
            <person name="Goodwin L."/>
            <person name="Pitluck S."/>
            <person name="Peters L."/>
            <person name="Kyrpides N."/>
            <person name="Mavromatis K."/>
            <person name="Pagani I."/>
            <person name="Ivanova N."/>
            <person name="Ovchinnikova G."/>
            <person name="Zhang X."/>
            <person name="Saunders L."/>
            <person name="Detter J.C."/>
            <person name="Tapia R."/>
            <person name="Han C."/>
            <person name="Land M."/>
            <person name="Hauser L."/>
            <person name="Markowitz V."/>
            <person name="Cheng J.-F."/>
            <person name="Hugenholtz P."/>
            <person name="Woyke T."/>
            <person name="Wu D."/>
            <person name="Spring S."/>
            <person name="Schroeder M."/>
            <person name="Brambilla E."/>
            <person name="Klenk H.-P."/>
            <person name="Eisen J.A."/>
        </authorList>
    </citation>
    <scope>NUCLEOTIDE SEQUENCE [LARGE SCALE GENOMIC DNA]</scope>
    <source>
        <strain evidence="20 21">DSM 14796</strain>
    </source>
</reference>
<evidence type="ECO:0000256" key="6">
    <source>
        <dbReference type="ARBA" id="ARBA00022692"/>
    </source>
</evidence>
<feature type="binding site" evidence="16">
    <location>
        <position position="66"/>
    </location>
    <ligand>
        <name>substrate</name>
    </ligand>
</feature>
<accession>M1E8D4</accession>
<evidence type="ECO:0000256" key="15">
    <source>
        <dbReference type="PIRSR" id="PIRSR600829-1"/>
    </source>
</evidence>
<feature type="transmembrane region" description="Helical" evidence="19">
    <location>
        <begin position="30"/>
        <end position="47"/>
    </location>
</feature>
<comment type="similarity">
    <text evidence="2">Belongs to the bacterial diacylglycerol kinase family.</text>
</comment>
<keyword evidence="9 17" id="KW-0067">ATP-binding</keyword>
<evidence type="ECO:0000256" key="17">
    <source>
        <dbReference type="PIRSR" id="PIRSR600829-3"/>
    </source>
</evidence>
<evidence type="ECO:0000256" key="2">
    <source>
        <dbReference type="ARBA" id="ARBA00005967"/>
    </source>
</evidence>
<keyword evidence="13" id="KW-0594">Phospholipid biosynthesis</keyword>
<feature type="binding site" evidence="18">
    <location>
        <position position="25"/>
    </location>
    <ligand>
        <name>a divalent metal cation</name>
        <dbReference type="ChEBI" id="CHEBI:60240"/>
    </ligand>
</feature>
<dbReference type="HOGENOM" id="CLU_112343_2_2_9"/>
<keyword evidence="4" id="KW-0444">Lipid biosynthesis</keyword>
<keyword evidence="21" id="KW-1185">Reference proteome</keyword>
<dbReference type="GO" id="GO:0005886">
    <property type="term" value="C:plasma membrane"/>
    <property type="evidence" value="ECO:0007669"/>
    <property type="project" value="UniProtKB-SubCell"/>
</dbReference>
<evidence type="ECO:0000256" key="13">
    <source>
        <dbReference type="ARBA" id="ARBA00023209"/>
    </source>
</evidence>
<dbReference type="InterPro" id="IPR000829">
    <property type="entry name" value="DAGK"/>
</dbReference>
<comment type="subcellular location">
    <subcellularLocation>
        <location evidence="1">Cell membrane</location>
        <topology evidence="1">Multi-pass membrane protein</topology>
    </subcellularLocation>
</comment>
<evidence type="ECO:0000313" key="21">
    <source>
        <dbReference type="Proteomes" id="UP000011765"/>
    </source>
</evidence>
<dbReference type="PANTHER" id="PTHR34299">
    <property type="entry name" value="DIACYLGLYCEROL KINASE"/>
    <property type="match status" value="1"/>
</dbReference>
<keyword evidence="11" id="KW-0443">Lipid metabolism</keyword>
<dbReference type="OrthoDB" id="9789934at2"/>
<keyword evidence="8 20" id="KW-0418">Kinase</keyword>
<feature type="binding site" evidence="17">
    <location>
        <position position="73"/>
    </location>
    <ligand>
        <name>ATP</name>
        <dbReference type="ChEBI" id="CHEBI:30616"/>
    </ligand>
</feature>
<proteinExistence type="inferred from homology"/>
<evidence type="ECO:0000256" key="4">
    <source>
        <dbReference type="ARBA" id="ARBA00022516"/>
    </source>
</evidence>
<evidence type="ECO:0000256" key="9">
    <source>
        <dbReference type="ARBA" id="ARBA00022840"/>
    </source>
</evidence>
<evidence type="ECO:0000256" key="7">
    <source>
        <dbReference type="ARBA" id="ARBA00022741"/>
    </source>
</evidence>
<evidence type="ECO:0000256" key="1">
    <source>
        <dbReference type="ARBA" id="ARBA00004651"/>
    </source>
</evidence>
<evidence type="ECO:0000256" key="18">
    <source>
        <dbReference type="PIRSR" id="PIRSR600829-4"/>
    </source>
</evidence>
<protein>
    <submittedName>
        <fullName evidence="20">Diacylglycerol kinase</fullName>
    </submittedName>
</protein>
<keyword evidence="18" id="KW-0460">Magnesium</keyword>
<dbReference type="STRING" id="747365.Thena_1501"/>
<dbReference type="Gene3D" id="1.10.287.3610">
    <property type="match status" value="1"/>
</dbReference>
<dbReference type="InterPro" id="IPR036945">
    <property type="entry name" value="DAGK_sf"/>
</dbReference>
<feature type="transmembrane region" description="Helical" evidence="19">
    <location>
        <begin position="53"/>
        <end position="72"/>
    </location>
</feature>
<keyword evidence="12 19" id="KW-0472">Membrane</keyword>
<evidence type="ECO:0000256" key="5">
    <source>
        <dbReference type="ARBA" id="ARBA00022679"/>
    </source>
</evidence>
<keyword evidence="3" id="KW-1003">Cell membrane</keyword>
<keyword evidence="5" id="KW-0808">Transferase</keyword>
<evidence type="ECO:0000256" key="16">
    <source>
        <dbReference type="PIRSR" id="PIRSR600829-2"/>
    </source>
</evidence>
<evidence type="ECO:0000256" key="19">
    <source>
        <dbReference type="SAM" id="Phobius"/>
    </source>
</evidence>
<dbReference type="GO" id="GO:0005524">
    <property type="term" value="F:ATP binding"/>
    <property type="evidence" value="ECO:0007669"/>
    <property type="project" value="UniProtKB-KW"/>
</dbReference>
<feature type="transmembrane region" description="Helical" evidence="19">
    <location>
        <begin position="93"/>
        <end position="114"/>
    </location>
</feature>
<dbReference type="GO" id="GO:0016301">
    <property type="term" value="F:kinase activity"/>
    <property type="evidence" value="ECO:0007669"/>
    <property type="project" value="UniProtKB-KW"/>
</dbReference>
<keyword evidence="10 19" id="KW-1133">Transmembrane helix</keyword>
<dbReference type="PANTHER" id="PTHR34299:SF1">
    <property type="entry name" value="DIACYLGLYCEROL KINASE"/>
    <property type="match status" value="1"/>
</dbReference>
<dbReference type="GO" id="GO:0046872">
    <property type="term" value="F:metal ion binding"/>
    <property type="evidence" value="ECO:0007669"/>
    <property type="project" value="UniProtKB-KW"/>
</dbReference>
<evidence type="ECO:0000256" key="11">
    <source>
        <dbReference type="ARBA" id="ARBA00023098"/>
    </source>
</evidence>
<dbReference type="RefSeq" id="WP_013756834.1">
    <property type="nucleotide sequence ID" value="NC_015499.1"/>
</dbReference>
<feature type="binding site" evidence="17">
    <location>
        <begin position="91"/>
        <end position="92"/>
    </location>
    <ligand>
        <name>ATP</name>
        <dbReference type="ChEBI" id="CHEBI:30616"/>
    </ligand>
</feature>
<dbReference type="Pfam" id="PF01219">
    <property type="entry name" value="DAGK_prokar"/>
    <property type="match status" value="1"/>
</dbReference>
<name>M1E8D4_9BACT</name>
<feature type="binding site" evidence="17">
    <location>
        <position position="25"/>
    </location>
    <ligand>
        <name>ATP</name>
        <dbReference type="ChEBI" id="CHEBI:30616"/>
    </ligand>
</feature>